<dbReference type="AlphaFoldDB" id="A0A5B7D3K2"/>
<sequence length="111" mass="12012">MARNAGSTVVVMVCRGGGMMAMVRRKGGQDTGTLRRATKCLSISAASREQQIHKAKNLEETKNSMDFSKGTLKQKAAAICEHPRGPYGTVRTSVHIYVIPSGEIQASKTKF</sequence>
<dbReference type="EMBL" id="VSRR010000343">
    <property type="protein sequence ID" value="MPC14323.1"/>
    <property type="molecule type" value="Genomic_DNA"/>
</dbReference>
<keyword evidence="2" id="KW-1185">Reference proteome</keyword>
<dbReference type="Proteomes" id="UP000324222">
    <property type="component" value="Unassembled WGS sequence"/>
</dbReference>
<evidence type="ECO:0000313" key="1">
    <source>
        <dbReference type="EMBL" id="MPC14323.1"/>
    </source>
</evidence>
<name>A0A5B7D3K2_PORTR</name>
<protein>
    <submittedName>
        <fullName evidence="1">Uncharacterized protein</fullName>
    </submittedName>
</protein>
<accession>A0A5B7D3K2</accession>
<comment type="caution">
    <text evidence="1">The sequence shown here is derived from an EMBL/GenBank/DDBJ whole genome shotgun (WGS) entry which is preliminary data.</text>
</comment>
<reference evidence="1 2" key="1">
    <citation type="submission" date="2019-05" db="EMBL/GenBank/DDBJ databases">
        <title>Another draft genome of Portunus trituberculatus and its Hox gene families provides insights of decapod evolution.</title>
        <authorList>
            <person name="Jeong J.-H."/>
            <person name="Song I."/>
            <person name="Kim S."/>
            <person name="Choi T."/>
            <person name="Kim D."/>
            <person name="Ryu S."/>
            <person name="Kim W."/>
        </authorList>
    </citation>
    <scope>NUCLEOTIDE SEQUENCE [LARGE SCALE GENOMIC DNA]</scope>
    <source>
        <tissue evidence="1">Muscle</tissue>
    </source>
</reference>
<evidence type="ECO:0000313" key="2">
    <source>
        <dbReference type="Proteomes" id="UP000324222"/>
    </source>
</evidence>
<proteinExistence type="predicted"/>
<gene>
    <name evidence="1" type="ORF">E2C01_007087</name>
</gene>
<organism evidence="1 2">
    <name type="scientific">Portunus trituberculatus</name>
    <name type="common">Swimming crab</name>
    <name type="synonym">Neptunus trituberculatus</name>
    <dbReference type="NCBI Taxonomy" id="210409"/>
    <lineage>
        <taxon>Eukaryota</taxon>
        <taxon>Metazoa</taxon>
        <taxon>Ecdysozoa</taxon>
        <taxon>Arthropoda</taxon>
        <taxon>Crustacea</taxon>
        <taxon>Multicrustacea</taxon>
        <taxon>Malacostraca</taxon>
        <taxon>Eumalacostraca</taxon>
        <taxon>Eucarida</taxon>
        <taxon>Decapoda</taxon>
        <taxon>Pleocyemata</taxon>
        <taxon>Brachyura</taxon>
        <taxon>Eubrachyura</taxon>
        <taxon>Portunoidea</taxon>
        <taxon>Portunidae</taxon>
        <taxon>Portuninae</taxon>
        <taxon>Portunus</taxon>
    </lineage>
</organism>